<dbReference type="CDD" id="cd19177">
    <property type="entry name" value="SET_SETD4"/>
    <property type="match status" value="1"/>
</dbReference>
<dbReference type="PIRSF" id="PIRSF027158">
    <property type="entry name" value="Lys_MTase_YDR198C_prd"/>
    <property type="match status" value="1"/>
</dbReference>
<dbReference type="InterPro" id="IPR015353">
    <property type="entry name" value="Rubisco_LSMT_subst-bd"/>
</dbReference>
<evidence type="ECO:0000259" key="2">
    <source>
        <dbReference type="Pfam" id="PF09273"/>
    </source>
</evidence>
<gene>
    <name evidence="4" type="primary">SETD4</name>
</gene>
<protein>
    <submittedName>
        <fullName evidence="4">SET domain-containing protein 4</fullName>
    </submittedName>
</protein>
<dbReference type="SUPFAM" id="SSF82199">
    <property type="entry name" value="SET domain"/>
    <property type="match status" value="1"/>
</dbReference>
<dbReference type="InterPro" id="IPR016852">
    <property type="entry name" value="SET_MeTrfase"/>
</dbReference>
<name>A0ABM1KVY9_GEKJA</name>
<dbReference type="Proteomes" id="UP000694871">
    <property type="component" value="Unplaced"/>
</dbReference>
<proteinExistence type="predicted"/>
<dbReference type="InterPro" id="IPR001214">
    <property type="entry name" value="SET_dom"/>
</dbReference>
<feature type="domain" description="Rubisco LSMT substrate-binding" evidence="2">
    <location>
        <begin position="247"/>
        <end position="363"/>
    </location>
</feature>
<dbReference type="InterPro" id="IPR046341">
    <property type="entry name" value="SET_dom_sf"/>
</dbReference>
<feature type="domain" description="SET" evidence="1">
    <location>
        <begin position="2"/>
        <end position="211"/>
    </location>
</feature>
<dbReference type="Pfam" id="PF09273">
    <property type="entry name" value="Rubis-subs-bind"/>
    <property type="match status" value="1"/>
</dbReference>
<sequence>MTTKALQVGQLIIALPEKCLLTTDTVLNSYLGEYIIKWRPPISPLTALCTYLIAEKWSHKKSLWHPYLDLLPETYNCPVYLEQDAVDLFPEPLRRKAHEQRSLVQELYNSSKRFFLSLQPLFPEDVQSVFNYSAFQWAWCTINTRTVYMKHSQKECFSREPDNYALAPYLDLLNHSPSVQVKAAFNEKTRCYEIRTLSRCAKYKEVFINYGPHDDQRLLLEYGFIATSNPHNSVHVGTDTLLKYLIPEDKQRHAKVSILQEHKLLNNLTFGWDGPSWRLLTVLKLLCLETHQFTSWKKVLLGDTISERNEKKSLDLATKIRTSLTEETQQALQKVALLKKDYVHLVNQLTLVEALHMEDLKILLLSAENL</sequence>
<accession>A0ABM1KVY9</accession>
<organism evidence="3 4">
    <name type="scientific">Gekko japonicus</name>
    <name type="common">Schlegel's Japanese gecko</name>
    <dbReference type="NCBI Taxonomy" id="146911"/>
    <lineage>
        <taxon>Eukaryota</taxon>
        <taxon>Metazoa</taxon>
        <taxon>Chordata</taxon>
        <taxon>Craniata</taxon>
        <taxon>Vertebrata</taxon>
        <taxon>Euteleostomi</taxon>
        <taxon>Lepidosauria</taxon>
        <taxon>Squamata</taxon>
        <taxon>Bifurcata</taxon>
        <taxon>Gekkota</taxon>
        <taxon>Gekkonidae</taxon>
        <taxon>Gekkoninae</taxon>
        <taxon>Gekko</taxon>
    </lineage>
</organism>
<dbReference type="InterPro" id="IPR044429">
    <property type="entry name" value="SETD4_SET"/>
</dbReference>
<dbReference type="Pfam" id="PF00856">
    <property type="entry name" value="SET"/>
    <property type="match status" value="1"/>
</dbReference>
<evidence type="ECO:0000313" key="4">
    <source>
        <dbReference type="RefSeq" id="XP_015277876.1"/>
    </source>
</evidence>
<reference evidence="4" key="1">
    <citation type="submission" date="2025-08" db="UniProtKB">
        <authorList>
            <consortium name="RefSeq"/>
        </authorList>
    </citation>
    <scope>IDENTIFICATION</scope>
</reference>
<dbReference type="PANTHER" id="PTHR13271">
    <property type="entry name" value="UNCHARACTERIZED PUTATIVE METHYLTRANSFERASE"/>
    <property type="match status" value="1"/>
</dbReference>
<dbReference type="PANTHER" id="PTHR13271:SF151">
    <property type="entry name" value="SET DOMAIN-CONTAINING PROTEIN 4"/>
    <property type="match status" value="1"/>
</dbReference>
<dbReference type="GeneID" id="107119798"/>
<dbReference type="Gene3D" id="3.90.1410.10">
    <property type="entry name" value="set domain protein methyltransferase, domain 1"/>
    <property type="match status" value="1"/>
</dbReference>
<dbReference type="RefSeq" id="XP_015277876.1">
    <property type="nucleotide sequence ID" value="XM_015422390.1"/>
</dbReference>
<dbReference type="InterPro" id="IPR050600">
    <property type="entry name" value="SETD3_SETD6_MTase"/>
</dbReference>
<evidence type="ECO:0000259" key="1">
    <source>
        <dbReference type="Pfam" id="PF00856"/>
    </source>
</evidence>
<keyword evidence="3" id="KW-1185">Reference proteome</keyword>
<evidence type="ECO:0000313" key="3">
    <source>
        <dbReference type="Proteomes" id="UP000694871"/>
    </source>
</evidence>